<evidence type="ECO:0000313" key="2">
    <source>
        <dbReference type="Proteomes" id="UP001287445"/>
    </source>
</evidence>
<name>A0AAJ2R8R4_DELAC</name>
<dbReference type="AlphaFoldDB" id="A0AAJ2R8R4"/>
<accession>A0AAJ2R8R4</accession>
<reference evidence="1" key="1">
    <citation type="submission" date="2023-11" db="EMBL/GenBank/DDBJ databases">
        <title>Identification and selenium tolerance of Delftia acidovorans R3-25.</title>
        <authorList>
            <person name="Zhang S."/>
            <person name="Liu Y."/>
            <person name="Guo Y."/>
        </authorList>
    </citation>
    <scope>NUCLEOTIDE SEQUENCE</scope>
    <source>
        <strain evidence="1">R3-25</strain>
    </source>
</reference>
<proteinExistence type="predicted"/>
<sequence length="88" mass="9373">MLKYIIKFVLALFKLAGKIGLILLGLILSAFGNALATFLSENESDSEEVADSFGGSGCINDKNSAINAFAAGECGEAELAHYWNLENK</sequence>
<gene>
    <name evidence="1" type="ORF">SGN30_30670</name>
</gene>
<protein>
    <submittedName>
        <fullName evidence="1">Uncharacterized protein</fullName>
    </submittedName>
</protein>
<dbReference type="Proteomes" id="UP001287445">
    <property type="component" value="Unassembled WGS sequence"/>
</dbReference>
<organism evidence="1 2">
    <name type="scientific">Delftia acidovorans</name>
    <name type="common">Pseudomonas acidovorans</name>
    <name type="synonym">Comamonas acidovorans</name>
    <dbReference type="NCBI Taxonomy" id="80866"/>
    <lineage>
        <taxon>Bacteria</taxon>
        <taxon>Pseudomonadati</taxon>
        <taxon>Pseudomonadota</taxon>
        <taxon>Betaproteobacteria</taxon>
        <taxon>Burkholderiales</taxon>
        <taxon>Comamonadaceae</taxon>
        <taxon>Delftia</taxon>
    </lineage>
</organism>
<evidence type="ECO:0000313" key="1">
    <source>
        <dbReference type="EMBL" id="MDX4957804.1"/>
    </source>
</evidence>
<comment type="caution">
    <text evidence="1">The sequence shown here is derived from an EMBL/GenBank/DDBJ whole genome shotgun (WGS) entry which is preliminary data.</text>
</comment>
<dbReference type="EMBL" id="JAWWMZ010000021">
    <property type="protein sequence ID" value="MDX4957804.1"/>
    <property type="molecule type" value="Genomic_DNA"/>
</dbReference>
<dbReference type="RefSeq" id="WP_319076885.1">
    <property type="nucleotide sequence ID" value="NZ_JAWWMZ010000021.1"/>
</dbReference>